<feature type="transmembrane region" description="Helical" evidence="1">
    <location>
        <begin position="397"/>
        <end position="420"/>
    </location>
</feature>
<dbReference type="AlphaFoldDB" id="A0A5C5R9T3"/>
<evidence type="ECO:0000313" key="2">
    <source>
        <dbReference type="EMBL" id="TWS18865.1"/>
    </source>
</evidence>
<evidence type="ECO:0000313" key="3">
    <source>
        <dbReference type="Proteomes" id="UP000317291"/>
    </source>
</evidence>
<dbReference type="EMBL" id="VIGW01000006">
    <property type="protein sequence ID" value="TWS18865.1"/>
    <property type="molecule type" value="Genomic_DNA"/>
</dbReference>
<dbReference type="RefSeq" id="WP_146561710.1">
    <property type="nucleotide sequence ID" value="NZ_VIGW01000006.1"/>
</dbReference>
<proteinExistence type="predicted"/>
<organism evidence="2 3">
    <name type="scientific">Tsukamurella asaccharolytica</name>
    <dbReference type="NCBI Taxonomy" id="2592067"/>
    <lineage>
        <taxon>Bacteria</taxon>
        <taxon>Bacillati</taxon>
        <taxon>Actinomycetota</taxon>
        <taxon>Actinomycetes</taxon>
        <taxon>Mycobacteriales</taxon>
        <taxon>Tsukamurellaceae</taxon>
        <taxon>Tsukamurella</taxon>
    </lineage>
</organism>
<evidence type="ECO:0000256" key="1">
    <source>
        <dbReference type="SAM" id="Phobius"/>
    </source>
</evidence>
<feature type="transmembrane region" description="Helical" evidence="1">
    <location>
        <begin position="290"/>
        <end position="308"/>
    </location>
</feature>
<keyword evidence="1" id="KW-1133">Transmembrane helix</keyword>
<dbReference type="Proteomes" id="UP000317291">
    <property type="component" value="Unassembled WGS sequence"/>
</dbReference>
<keyword evidence="3" id="KW-1185">Reference proteome</keyword>
<comment type="caution">
    <text evidence="2">The sequence shown here is derived from an EMBL/GenBank/DDBJ whole genome shotgun (WGS) entry which is preliminary data.</text>
</comment>
<reference evidence="2 3" key="1">
    <citation type="submission" date="2019-06" db="EMBL/GenBank/DDBJ databases">
        <title>Tsukamurella conjunctivitidis sp. nov., Tsukamurella assacharolytica sp. nov. and Tsukamurella sputae sp. nov. isolated from patients with conjunctivitis, bacteraemia (lymphoma) and respiratory infection (sputum) in Hong Kong.</title>
        <authorList>
            <person name="Teng J.L.L."/>
            <person name="Lee H.H."/>
            <person name="Fong J.Y.H."/>
            <person name="Fok K.M.N."/>
            <person name="Lau S.K.P."/>
            <person name="Woo P.C.Y."/>
        </authorList>
    </citation>
    <scope>NUCLEOTIDE SEQUENCE [LARGE SCALE GENOMIC DNA]</scope>
    <source>
        <strain evidence="2 3">HKU71</strain>
    </source>
</reference>
<protein>
    <submittedName>
        <fullName evidence="2">Uncharacterized protein</fullName>
    </submittedName>
</protein>
<accession>A0A5C5R9T3</accession>
<feature type="transmembrane region" description="Helical" evidence="1">
    <location>
        <begin position="176"/>
        <end position="205"/>
    </location>
</feature>
<feature type="transmembrane region" description="Helical" evidence="1">
    <location>
        <begin position="74"/>
        <end position="107"/>
    </location>
</feature>
<keyword evidence="1" id="KW-0812">Transmembrane</keyword>
<name>A0A5C5R9T3_9ACTN</name>
<feature type="transmembrane region" description="Helical" evidence="1">
    <location>
        <begin position="119"/>
        <end position="141"/>
    </location>
</feature>
<sequence length="609" mass="65325">MPAAESTTPPAARRVLWIGAAVLLVAQLAVRGYVLARGNFYWDDVAFIGRAARPLTDLSAWFVDYDGHFMPGTLFAAAAITTVAPLSWPAAAASILLLQLVASVLTLRTLVIVAGRRPVVLVPFVFLLFSPLTLTATAWWAAALNALPLQIGLAVVVAETVRYLRGHRRSGMYAVAALLLSLLFFEKALVIPFVALATACLLPYVRGHRRPVRTVLRRGLWLWVAFALVVAAWLVLWLAITASRPGNHTAGFTARVLWRSVNAVLAPAAVGGPWTWRRENPGPPLVVTDATLTVVGLVAIAAILAVTWRVAPRGLAAWGAAAAYFLGASSTVFFLRSSEFTSPLLPLSLRYFADFAWVLTLAAAIVLRCETGRYRGHEAESGFSRSISHGFTRDRRLWVAVVIAFAVSGAVSAVRFVPLWHDNPTGAYLQNLRAGSAAYADREVLDQEVPGDVLARLARPNNRLSRILATQPAHPRFAEHAGEATVVDTQGRFQPGGVTRVRSLPLGPFPCGTRVDDAAPTTLAYEGPLAFWDWVVEFNYLASSDGVVVLQQQRGATPVRVPVRQGAHTVYARVTGTGDGLVARSETPGLVACVGSGPVGLLVPASAAR</sequence>
<feature type="transmembrane region" description="Helical" evidence="1">
    <location>
        <begin position="315"/>
        <end position="335"/>
    </location>
</feature>
<feature type="transmembrane region" description="Helical" evidence="1">
    <location>
        <begin position="15"/>
        <end position="34"/>
    </location>
</feature>
<dbReference type="OrthoDB" id="3778510at2"/>
<feature type="transmembrane region" description="Helical" evidence="1">
    <location>
        <begin position="220"/>
        <end position="240"/>
    </location>
</feature>
<feature type="transmembrane region" description="Helical" evidence="1">
    <location>
        <begin position="347"/>
        <end position="367"/>
    </location>
</feature>
<keyword evidence="1" id="KW-0472">Membrane</keyword>
<gene>
    <name evidence="2" type="ORF">FK529_12825</name>
</gene>